<evidence type="ECO:0000256" key="10">
    <source>
        <dbReference type="ARBA" id="ARBA00022786"/>
    </source>
</evidence>
<dbReference type="SUPFAM" id="SSF57850">
    <property type="entry name" value="RING/U-box"/>
    <property type="match status" value="1"/>
</dbReference>
<evidence type="ECO:0000256" key="8">
    <source>
        <dbReference type="ARBA" id="ARBA00022729"/>
    </source>
</evidence>
<keyword evidence="5" id="KW-0808">Transferase</keyword>
<keyword evidence="7" id="KW-0479">Metal-binding</keyword>
<accession>A0AAN8U992</accession>
<keyword evidence="12 16" id="KW-1133">Transmembrane helix</keyword>
<proteinExistence type="inferred from homology"/>
<keyword evidence="10" id="KW-0833">Ubl conjugation pathway</keyword>
<evidence type="ECO:0000256" key="2">
    <source>
        <dbReference type="ARBA" id="ARBA00004167"/>
    </source>
</evidence>
<dbReference type="AlphaFoldDB" id="A0AAN8U992"/>
<dbReference type="GO" id="GO:0008270">
    <property type="term" value="F:zinc ion binding"/>
    <property type="evidence" value="ECO:0007669"/>
    <property type="project" value="UniProtKB-KW"/>
</dbReference>
<evidence type="ECO:0000256" key="16">
    <source>
        <dbReference type="SAM" id="Phobius"/>
    </source>
</evidence>
<evidence type="ECO:0000256" key="11">
    <source>
        <dbReference type="ARBA" id="ARBA00022833"/>
    </source>
</evidence>
<evidence type="ECO:0000256" key="7">
    <source>
        <dbReference type="ARBA" id="ARBA00022723"/>
    </source>
</evidence>
<comment type="similarity">
    <text evidence="14">Belongs to the RING-type zinc finger family. ATL subfamily.</text>
</comment>
<comment type="catalytic activity">
    <reaction evidence="1">
        <text>S-ubiquitinyl-[E2 ubiquitin-conjugating enzyme]-L-cysteine + [acceptor protein]-L-lysine = [E2 ubiquitin-conjugating enzyme]-L-cysteine + N(6)-ubiquitinyl-[acceptor protein]-L-lysine.</text>
        <dbReference type="EC" id="2.3.2.27"/>
    </reaction>
</comment>
<dbReference type="CDD" id="cd16461">
    <property type="entry name" value="RING-H2_EL5-like"/>
    <property type="match status" value="1"/>
</dbReference>
<evidence type="ECO:0000259" key="18">
    <source>
        <dbReference type="PROSITE" id="PS50089"/>
    </source>
</evidence>
<keyword evidence="9 15" id="KW-0863">Zinc-finger</keyword>
<keyword evidence="11" id="KW-0862">Zinc</keyword>
<dbReference type="GO" id="GO:0016020">
    <property type="term" value="C:membrane"/>
    <property type="evidence" value="ECO:0007669"/>
    <property type="project" value="UniProtKB-SubCell"/>
</dbReference>
<evidence type="ECO:0000256" key="17">
    <source>
        <dbReference type="SAM" id="SignalP"/>
    </source>
</evidence>
<keyword evidence="20" id="KW-1185">Reference proteome</keyword>
<feature type="transmembrane region" description="Helical" evidence="16">
    <location>
        <begin position="35"/>
        <end position="56"/>
    </location>
</feature>
<dbReference type="Pfam" id="PF13639">
    <property type="entry name" value="zf-RING_2"/>
    <property type="match status" value="1"/>
</dbReference>
<dbReference type="Proteomes" id="UP001370490">
    <property type="component" value="Unassembled WGS sequence"/>
</dbReference>
<dbReference type="Gene3D" id="3.30.40.10">
    <property type="entry name" value="Zinc/RING finger domain, C3HC4 (zinc finger)"/>
    <property type="match status" value="1"/>
</dbReference>
<dbReference type="PROSITE" id="PS50089">
    <property type="entry name" value="ZF_RING_2"/>
    <property type="match status" value="1"/>
</dbReference>
<evidence type="ECO:0000256" key="1">
    <source>
        <dbReference type="ARBA" id="ARBA00000900"/>
    </source>
</evidence>
<evidence type="ECO:0000256" key="4">
    <source>
        <dbReference type="ARBA" id="ARBA00012483"/>
    </source>
</evidence>
<dbReference type="PANTHER" id="PTHR46539">
    <property type="entry name" value="E3 UBIQUITIN-PROTEIN LIGASE ATL42"/>
    <property type="match status" value="1"/>
</dbReference>
<dbReference type="GO" id="GO:0061630">
    <property type="term" value="F:ubiquitin protein ligase activity"/>
    <property type="evidence" value="ECO:0007669"/>
    <property type="project" value="UniProtKB-EC"/>
</dbReference>
<evidence type="ECO:0000256" key="13">
    <source>
        <dbReference type="ARBA" id="ARBA00023136"/>
    </source>
</evidence>
<evidence type="ECO:0000313" key="19">
    <source>
        <dbReference type="EMBL" id="KAK6912743.1"/>
    </source>
</evidence>
<comment type="pathway">
    <text evidence="3">Protein modification; protein ubiquitination.</text>
</comment>
<gene>
    <name evidence="19" type="ORF">RJ641_022344</name>
</gene>
<dbReference type="EMBL" id="JBAMMX010000027">
    <property type="protein sequence ID" value="KAK6912743.1"/>
    <property type="molecule type" value="Genomic_DNA"/>
</dbReference>
<comment type="caution">
    <text evidence="19">The sequence shown here is derived from an EMBL/GenBank/DDBJ whole genome shotgun (WGS) entry which is preliminary data.</text>
</comment>
<dbReference type="InterPro" id="IPR001841">
    <property type="entry name" value="Znf_RING"/>
</dbReference>
<keyword evidence="6 16" id="KW-0812">Transmembrane</keyword>
<evidence type="ECO:0000256" key="15">
    <source>
        <dbReference type="PROSITE-ProRule" id="PRU00175"/>
    </source>
</evidence>
<evidence type="ECO:0000313" key="20">
    <source>
        <dbReference type="Proteomes" id="UP001370490"/>
    </source>
</evidence>
<evidence type="ECO:0000256" key="3">
    <source>
        <dbReference type="ARBA" id="ARBA00004906"/>
    </source>
</evidence>
<dbReference type="InterPro" id="IPR013083">
    <property type="entry name" value="Znf_RING/FYVE/PHD"/>
</dbReference>
<reference evidence="19 20" key="1">
    <citation type="submission" date="2023-12" db="EMBL/GenBank/DDBJ databases">
        <title>A high-quality genome assembly for Dillenia turbinata (Dilleniales).</title>
        <authorList>
            <person name="Chanderbali A."/>
        </authorList>
    </citation>
    <scope>NUCLEOTIDE SEQUENCE [LARGE SCALE GENOMIC DNA]</scope>
    <source>
        <strain evidence="19">LSX21</strain>
        <tissue evidence="19">Leaf</tissue>
    </source>
</reference>
<dbReference type="FunFam" id="3.30.40.10:FF:000285">
    <property type="entry name" value="RING-H2 finger protein ATL43"/>
    <property type="match status" value="1"/>
</dbReference>
<name>A0AAN8U992_9MAGN</name>
<evidence type="ECO:0000256" key="12">
    <source>
        <dbReference type="ARBA" id="ARBA00022989"/>
    </source>
</evidence>
<comment type="subcellular location">
    <subcellularLocation>
        <location evidence="2">Membrane</location>
        <topology evidence="2">Single-pass membrane protein</topology>
    </subcellularLocation>
</comment>
<protein>
    <recommendedName>
        <fullName evidence="4">RING-type E3 ubiquitin transferase</fullName>
        <ecNumber evidence="4">2.3.2.27</ecNumber>
    </recommendedName>
</protein>
<dbReference type="EC" id="2.3.2.27" evidence="4"/>
<feature type="domain" description="RING-type" evidence="18">
    <location>
        <begin position="111"/>
        <end position="153"/>
    </location>
</feature>
<organism evidence="19 20">
    <name type="scientific">Dillenia turbinata</name>
    <dbReference type="NCBI Taxonomy" id="194707"/>
    <lineage>
        <taxon>Eukaryota</taxon>
        <taxon>Viridiplantae</taxon>
        <taxon>Streptophyta</taxon>
        <taxon>Embryophyta</taxon>
        <taxon>Tracheophyta</taxon>
        <taxon>Spermatophyta</taxon>
        <taxon>Magnoliopsida</taxon>
        <taxon>eudicotyledons</taxon>
        <taxon>Gunneridae</taxon>
        <taxon>Pentapetalae</taxon>
        <taxon>Dilleniales</taxon>
        <taxon>Dilleniaceae</taxon>
        <taxon>Dillenia</taxon>
    </lineage>
</organism>
<sequence length="417" mass="47839">MNQFTVLILLSLLFSHTKAQDKSNEQVMNPLHPSIAVVVSVLSVMFSLTFVLIAYARFCHRNPPHLLGQQQDLQELLRSRARFSGIDKTMIASLPFFRFSSLKGIKEGLECAVCLSKFEDNEILRLLPKCRHAFHMLCIDQWLESHSTCPLCRYRFDAADLTSFAYSNSMRFARNTSDLSENPNLELVVRREQDNEGTSELGNRSSFEKNDAEEKKIMLIQQGSPCGRYQKVFHRFKHKIIVSDVVFNSRWSDVNSSDLMFLNSEMLGATSSNRFSPLELQGGQSCGVFSMNEQIGKIKEDIERKRLYESKVGDLNRSKSVSSSSYASTNTTATNRSSNFRLLDLAEKRSMSEIINFSRFTEFSIKNKIKENFSAGNNGKEERIRRLWLPMARRTIQWFAGEESSHEVEFKRHISNV</sequence>
<dbReference type="PANTHER" id="PTHR46539:SF12">
    <property type="entry name" value="E3 UBIQUITIN-PROTEIN LIGASE ATL42-LIKE"/>
    <property type="match status" value="1"/>
</dbReference>
<evidence type="ECO:0000256" key="14">
    <source>
        <dbReference type="ARBA" id="ARBA00024209"/>
    </source>
</evidence>
<keyword evidence="13 16" id="KW-0472">Membrane</keyword>
<evidence type="ECO:0000256" key="5">
    <source>
        <dbReference type="ARBA" id="ARBA00022679"/>
    </source>
</evidence>
<evidence type="ECO:0000256" key="6">
    <source>
        <dbReference type="ARBA" id="ARBA00022692"/>
    </source>
</evidence>
<feature type="signal peptide" evidence="17">
    <location>
        <begin position="1"/>
        <end position="19"/>
    </location>
</feature>
<dbReference type="SMART" id="SM00184">
    <property type="entry name" value="RING"/>
    <property type="match status" value="1"/>
</dbReference>
<keyword evidence="8 17" id="KW-0732">Signal</keyword>
<feature type="chain" id="PRO_5042810656" description="RING-type E3 ubiquitin transferase" evidence="17">
    <location>
        <begin position="20"/>
        <end position="417"/>
    </location>
</feature>
<evidence type="ECO:0000256" key="9">
    <source>
        <dbReference type="ARBA" id="ARBA00022771"/>
    </source>
</evidence>